<evidence type="ECO:0000256" key="3">
    <source>
        <dbReference type="ARBA" id="ARBA00022801"/>
    </source>
</evidence>
<evidence type="ECO:0000256" key="4">
    <source>
        <dbReference type="ARBA" id="ARBA00022842"/>
    </source>
</evidence>
<protein>
    <submittedName>
        <fullName evidence="6">Myo-inositol-1(Or 4)-monophosphatase</fullName>
    </submittedName>
</protein>
<dbReference type="PRINTS" id="PR00377">
    <property type="entry name" value="IMPHPHTASES"/>
</dbReference>
<feature type="binding site" evidence="5">
    <location>
        <position position="86"/>
    </location>
    <ligand>
        <name>Mg(2+)</name>
        <dbReference type="ChEBI" id="CHEBI:18420"/>
        <label>1</label>
        <note>catalytic</note>
    </ligand>
</feature>
<dbReference type="OrthoDB" id="9785695at2"/>
<feature type="binding site" evidence="5">
    <location>
        <position position="88"/>
    </location>
    <ligand>
        <name>Mg(2+)</name>
        <dbReference type="ChEBI" id="CHEBI:18420"/>
        <label>1</label>
        <note>catalytic</note>
    </ligand>
</feature>
<evidence type="ECO:0000256" key="2">
    <source>
        <dbReference type="ARBA" id="ARBA00022723"/>
    </source>
</evidence>
<evidence type="ECO:0000313" key="7">
    <source>
        <dbReference type="Proteomes" id="UP000198788"/>
    </source>
</evidence>
<keyword evidence="2 5" id="KW-0479">Metal-binding</keyword>
<dbReference type="CDD" id="cd01638">
    <property type="entry name" value="CysQ"/>
    <property type="match status" value="1"/>
</dbReference>
<comment type="similarity">
    <text evidence="1">Belongs to the inositol monophosphatase superfamily.</text>
</comment>
<dbReference type="Gene3D" id="3.30.540.10">
    <property type="entry name" value="Fructose-1,6-Bisphosphatase, subunit A, domain 1"/>
    <property type="match status" value="1"/>
</dbReference>
<dbReference type="InterPro" id="IPR000760">
    <property type="entry name" value="Inositol_monophosphatase-like"/>
</dbReference>
<dbReference type="GO" id="GO:0046872">
    <property type="term" value="F:metal ion binding"/>
    <property type="evidence" value="ECO:0007669"/>
    <property type="project" value="UniProtKB-KW"/>
</dbReference>
<comment type="cofactor">
    <cofactor evidence="5">
        <name>Mg(2+)</name>
        <dbReference type="ChEBI" id="CHEBI:18420"/>
    </cofactor>
</comment>
<evidence type="ECO:0000256" key="5">
    <source>
        <dbReference type="PIRSR" id="PIRSR600760-2"/>
    </source>
</evidence>
<organism evidence="6 7">
    <name type="scientific">Brevundimonas viscosa</name>
    <dbReference type="NCBI Taxonomy" id="871741"/>
    <lineage>
        <taxon>Bacteria</taxon>
        <taxon>Pseudomonadati</taxon>
        <taxon>Pseudomonadota</taxon>
        <taxon>Alphaproteobacteria</taxon>
        <taxon>Caulobacterales</taxon>
        <taxon>Caulobacteraceae</taxon>
        <taxon>Brevundimonas</taxon>
    </lineage>
</organism>
<name>A0A1I6T2Q2_9CAUL</name>
<reference evidence="7" key="1">
    <citation type="submission" date="2016-10" db="EMBL/GenBank/DDBJ databases">
        <authorList>
            <person name="Varghese N."/>
            <person name="Submissions S."/>
        </authorList>
    </citation>
    <scope>NUCLEOTIDE SEQUENCE [LARGE SCALE GENOMIC DNA]</scope>
    <source>
        <strain evidence="7">CGMCC 1.10683</strain>
    </source>
</reference>
<dbReference type="EMBL" id="FOZV01000007">
    <property type="protein sequence ID" value="SFS83403.1"/>
    <property type="molecule type" value="Genomic_DNA"/>
</dbReference>
<dbReference type="InterPro" id="IPR020583">
    <property type="entry name" value="Inositol_monoP_metal-BS"/>
</dbReference>
<feature type="binding site" evidence="5">
    <location>
        <position position="207"/>
    </location>
    <ligand>
        <name>Mg(2+)</name>
        <dbReference type="ChEBI" id="CHEBI:18420"/>
        <label>1</label>
        <note>catalytic</note>
    </ligand>
</feature>
<dbReference type="GO" id="GO:0008934">
    <property type="term" value="F:inositol monophosphate 1-phosphatase activity"/>
    <property type="evidence" value="ECO:0007669"/>
    <property type="project" value="TreeGrafter"/>
</dbReference>
<dbReference type="GO" id="GO:0006020">
    <property type="term" value="P:inositol metabolic process"/>
    <property type="evidence" value="ECO:0007669"/>
    <property type="project" value="TreeGrafter"/>
</dbReference>
<dbReference type="InterPro" id="IPR020550">
    <property type="entry name" value="Inositol_monophosphatase_CS"/>
</dbReference>
<proteinExistence type="inferred from homology"/>
<dbReference type="GO" id="GO:0046854">
    <property type="term" value="P:phosphatidylinositol phosphate biosynthetic process"/>
    <property type="evidence" value="ECO:0007669"/>
    <property type="project" value="InterPro"/>
</dbReference>
<accession>A0A1I6T2Q2</accession>
<dbReference type="RefSeq" id="WP_092312368.1">
    <property type="nucleotide sequence ID" value="NZ_FOZV01000007.1"/>
</dbReference>
<dbReference type="SUPFAM" id="SSF56655">
    <property type="entry name" value="Carbohydrate phosphatase"/>
    <property type="match status" value="1"/>
</dbReference>
<dbReference type="PROSITE" id="PS00629">
    <property type="entry name" value="IMP_1"/>
    <property type="match status" value="1"/>
</dbReference>
<dbReference type="AlphaFoldDB" id="A0A1I6T2Q2"/>
<evidence type="ECO:0000256" key="1">
    <source>
        <dbReference type="ARBA" id="ARBA00009759"/>
    </source>
</evidence>
<feature type="binding site" evidence="5">
    <location>
        <position position="68"/>
    </location>
    <ligand>
        <name>Mg(2+)</name>
        <dbReference type="ChEBI" id="CHEBI:18420"/>
        <label>1</label>
        <note>catalytic</note>
    </ligand>
</feature>
<dbReference type="PROSITE" id="PS00630">
    <property type="entry name" value="IMP_2"/>
    <property type="match status" value="1"/>
</dbReference>
<dbReference type="GO" id="GO:0007165">
    <property type="term" value="P:signal transduction"/>
    <property type="evidence" value="ECO:0007669"/>
    <property type="project" value="TreeGrafter"/>
</dbReference>
<gene>
    <name evidence="6" type="ORF">SAMN05192570_2904</name>
</gene>
<dbReference type="Pfam" id="PF00459">
    <property type="entry name" value="Inositol_P"/>
    <property type="match status" value="1"/>
</dbReference>
<dbReference type="STRING" id="871741.SAMN05192570_2904"/>
<dbReference type="PANTHER" id="PTHR20854:SF4">
    <property type="entry name" value="INOSITOL-1-MONOPHOSPHATASE-RELATED"/>
    <property type="match status" value="1"/>
</dbReference>
<dbReference type="Gene3D" id="3.40.190.80">
    <property type="match status" value="1"/>
</dbReference>
<evidence type="ECO:0000313" key="6">
    <source>
        <dbReference type="EMBL" id="SFS83403.1"/>
    </source>
</evidence>
<feature type="binding site" evidence="5">
    <location>
        <position position="89"/>
    </location>
    <ligand>
        <name>Mg(2+)</name>
        <dbReference type="ChEBI" id="CHEBI:18420"/>
        <label>1</label>
        <note>catalytic</note>
    </ligand>
</feature>
<keyword evidence="3" id="KW-0378">Hydrolase</keyword>
<dbReference type="PANTHER" id="PTHR20854">
    <property type="entry name" value="INOSITOL MONOPHOSPHATASE"/>
    <property type="match status" value="1"/>
</dbReference>
<keyword evidence="7" id="KW-1185">Reference proteome</keyword>
<sequence>MSGLAADLALILDAATEAGRLALAEREKGLKIWSKSGGSPVTSADMAVDRLLRDALLTARPDYGWLSEETADGPDRLARRRVFVVDPIDGTVAYMKNKPWWCIPVAVVEDGRPVAAVIHAPTLGETFAATLGGGATLNDAPIGASDTTDLDDASVLADARLLEGPHWPEPWPAMRFEKRNAIAYRIALVAAGAFDAAIALTPKWDWDVCAGALIVEEAGGRVSDHHGGAWRFNRPDPRQNSLVCAAPALHPQIVRRTLSIPLPATAG</sequence>
<dbReference type="Proteomes" id="UP000198788">
    <property type="component" value="Unassembled WGS sequence"/>
</dbReference>
<keyword evidence="4 5" id="KW-0460">Magnesium</keyword>